<comment type="similarity">
    <text evidence="1 4">Belongs to the inositol phosphokinase (IPK) family.</text>
</comment>
<name>A0ABP0DIW3_9PEZI</name>
<feature type="compositionally biased region" description="Polar residues" evidence="5">
    <location>
        <begin position="125"/>
        <end position="134"/>
    </location>
</feature>
<evidence type="ECO:0000256" key="2">
    <source>
        <dbReference type="ARBA" id="ARBA00022679"/>
    </source>
</evidence>
<dbReference type="PANTHER" id="PTHR12400:SF103">
    <property type="entry name" value="INOSITOL POLYPHOSPHATE MULTIKINASE"/>
    <property type="match status" value="1"/>
</dbReference>
<evidence type="ECO:0000256" key="4">
    <source>
        <dbReference type="RuleBase" id="RU363090"/>
    </source>
</evidence>
<keyword evidence="7" id="KW-1185">Reference proteome</keyword>
<evidence type="ECO:0000313" key="6">
    <source>
        <dbReference type="EMBL" id="CAK7268185.1"/>
    </source>
</evidence>
<dbReference type="EC" id="2.7.-.-" evidence="4"/>
<dbReference type="SUPFAM" id="SSF56104">
    <property type="entry name" value="SAICAR synthase-like"/>
    <property type="match status" value="1"/>
</dbReference>
<feature type="compositionally biased region" description="Low complexity" evidence="5">
    <location>
        <begin position="99"/>
        <end position="117"/>
    </location>
</feature>
<gene>
    <name evidence="6" type="ORF">SEPCBS57363_002966</name>
</gene>
<reference evidence="6 7" key="1">
    <citation type="submission" date="2024-01" db="EMBL/GenBank/DDBJ databases">
        <authorList>
            <person name="Allen C."/>
            <person name="Tagirdzhanova G."/>
        </authorList>
    </citation>
    <scope>NUCLEOTIDE SEQUENCE [LARGE SCALE GENOMIC DNA]</scope>
    <source>
        <strain evidence="6 7">CBS 573.63</strain>
    </source>
</reference>
<accession>A0ABP0DIW3</accession>
<keyword evidence="2 4" id="KW-0808">Transferase</keyword>
<feature type="compositionally biased region" description="Basic and acidic residues" evidence="5">
    <location>
        <begin position="360"/>
        <end position="369"/>
    </location>
</feature>
<evidence type="ECO:0000256" key="1">
    <source>
        <dbReference type="ARBA" id="ARBA00007374"/>
    </source>
</evidence>
<protein>
    <recommendedName>
        <fullName evidence="4">Kinase</fullName>
        <ecNumber evidence="4">2.7.-.-</ecNumber>
    </recommendedName>
</protein>
<sequence length="450" mass="49979">MTHREIPKHSELRAFNEAVAGHAGTLCDADGCLFIKPCVEAEISFYQQAFDGSHSALADILPLFMGSLMLHDSGDAPDRSVGGVPPEAQQAMNEFVHRSQASQVSPPTPQQQVQPSAKDCGPGTPSDNITWVPRGSQNIKTDRAIVLGNATHGFCKPNVLDVKLGHRLWADNAPLQKRQRMEEVSRQTTHAKHGFRIAGMRVYEGPEKGYRIFDKDYGRRQINNDNVVDAFRQFLYNPSAGVDAEHSRVISLAFKTDLERVRDVLEQERTRMYSSSLLFVYEGDGEALRAAVIEGNARAEETDYEDELEEEANEKELGRVPVRVVKAAASCEEPLTIKTETFAVDAGEAIVRVLPRREMPSKTLDRSSSRTDSGIVLDDDDLDNSTPVKFGRVEGDDSDNDSELSSMPHIYSLRLIDFAHAHFVAPEEGPDENNLPGVRRLIEIFDHLAQ</sequence>
<keyword evidence="3 4" id="KW-0418">Kinase</keyword>
<dbReference type="InterPro" id="IPR005522">
    <property type="entry name" value="IPK"/>
</dbReference>
<organism evidence="6 7">
    <name type="scientific">Sporothrix epigloea</name>
    <dbReference type="NCBI Taxonomy" id="1892477"/>
    <lineage>
        <taxon>Eukaryota</taxon>
        <taxon>Fungi</taxon>
        <taxon>Dikarya</taxon>
        <taxon>Ascomycota</taxon>
        <taxon>Pezizomycotina</taxon>
        <taxon>Sordariomycetes</taxon>
        <taxon>Sordariomycetidae</taxon>
        <taxon>Ophiostomatales</taxon>
        <taxon>Ophiostomataceae</taxon>
        <taxon>Sporothrix</taxon>
    </lineage>
</organism>
<evidence type="ECO:0000313" key="7">
    <source>
        <dbReference type="Proteomes" id="UP001642501"/>
    </source>
</evidence>
<feature type="region of interest" description="Disordered" evidence="5">
    <location>
        <begin position="97"/>
        <end position="134"/>
    </location>
</feature>
<dbReference type="Pfam" id="PF03770">
    <property type="entry name" value="IPK"/>
    <property type="match status" value="1"/>
</dbReference>
<dbReference type="PANTHER" id="PTHR12400">
    <property type="entry name" value="INOSITOL POLYPHOSPHATE KINASE"/>
    <property type="match status" value="1"/>
</dbReference>
<proteinExistence type="inferred from homology"/>
<dbReference type="Gene3D" id="3.30.470.160">
    <property type="entry name" value="Inositol polyphosphate kinase"/>
    <property type="match status" value="1"/>
</dbReference>
<feature type="region of interest" description="Disordered" evidence="5">
    <location>
        <begin position="360"/>
        <end position="404"/>
    </location>
</feature>
<dbReference type="Proteomes" id="UP001642501">
    <property type="component" value="Unassembled WGS sequence"/>
</dbReference>
<evidence type="ECO:0000256" key="3">
    <source>
        <dbReference type="ARBA" id="ARBA00022777"/>
    </source>
</evidence>
<dbReference type="InterPro" id="IPR038286">
    <property type="entry name" value="IPK_sf"/>
</dbReference>
<comment type="caution">
    <text evidence="6">The sequence shown here is derived from an EMBL/GenBank/DDBJ whole genome shotgun (WGS) entry which is preliminary data.</text>
</comment>
<dbReference type="EMBL" id="CAWUOM010000043">
    <property type="protein sequence ID" value="CAK7268185.1"/>
    <property type="molecule type" value="Genomic_DNA"/>
</dbReference>
<evidence type="ECO:0000256" key="5">
    <source>
        <dbReference type="SAM" id="MobiDB-lite"/>
    </source>
</evidence>